<dbReference type="PANTHER" id="PTHR31205:SF69">
    <property type="entry name" value="ACTIN CROSS-LINKING PROTEIN (DUF569)"/>
    <property type="match status" value="1"/>
</dbReference>
<feature type="region of interest" description="Disordered" evidence="1">
    <location>
        <begin position="378"/>
        <end position="411"/>
    </location>
</feature>
<dbReference type="AlphaFoldDB" id="A0A4P1QTZ8"/>
<dbReference type="InterPro" id="IPR008999">
    <property type="entry name" value="Actin-crosslinking"/>
</dbReference>
<feature type="domain" description="DUF569" evidence="3">
    <location>
        <begin position="415"/>
        <end position="492"/>
    </location>
</feature>
<dbReference type="STRING" id="3871.A0A4P1QTZ8"/>
<feature type="compositionally biased region" description="Low complexity" evidence="1">
    <location>
        <begin position="383"/>
        <end position="396"/>
    </location>
</feature>
<evidence type="ECO:0000259" key="2">
    <source>
        <dbReference type="Pfam" id="PF04601"/>
    </source>
</evidence>
<dbReference type="EMBL" id="CM007377">
    <property type="protein sequence ID" value="OIV94553.1"/>
    <property type="molecule type" value="Genomic_DNA"/>
</dbReference>
<dbReference type="InterPro" id="IPR007679">
    <property type="entry name" value="DUF569"/>
</dbReference>
<dbReference type="Gene3D" id="2.80.10.50">
    <property type="match status" value="2"/>
</dbReference>
<reference evidence="4 5" key="1">
    <citation type="journal article" date="2017" name="Plant Biotechnol. J.">
        <title>A comprehensive draft genome sequence for lupin (Lupinus angustifolius), an emerging health food: insights into plant-microbe interactions and legume evolution.</title>
        <authorList>
            <person name="Hane J.K."/>
            <person name="Ming Y."/>
            <person name="Kamphuis L.G."/>
            <person name="Nelson M.N."/>
            <person name="Garg G."/>
            <person name="Atkins C.A."/>
            <person name="Bayer P.E."/>
            <person name="Bravo A."/>
            <person name="Bringans S."/>
            <person name="Cannon S."/>
            <person name="Edwards D."/>
            <person name="Foley R."/>
            <person name="Gao L.L."/>
            <person name="Harrison M.J."/>
            <person name="Huang W."/>
            <person name="Hurgobin B."/>
            <person name="Li S."/>
            <person name="Liu C.W."/>
            <person name="McGrath A."/>
            <person name="Morahan G."/>
            <person name="Murray J."/>
            <person name="Weller J."/>
            <person name="Jian J."/>
            <person name="Singh K.B."/>
        </authorList>
    </citation>
    <scope>NUCLEOTIDE SEQUENCE [LARGE SCALE GENOMIC DNA]</scope>
    <source>
        <strain evidence="5">cv. Tanjil</strain>
        <tissue evidence="4">Whole plant</tissue>
    </source>
</reference>
<dbReference type="CDD" id="cd23340">
    <property type="entry name" value="beta-trefoil_FSCN_ACP-like"/>
    <property type="match status" value="2"/>
</dbReference>
<name>A0A4P1QTZ8_LUPAN</name>
<dbReference type="PANTHER" id="PTHR31205">
    <property type="entry name" value="ACTIN CROSS-LINKING PROTEIN (DUF569)"/>
    <property type="match status" value="1"/>
</dbReference>
<accession>A0A4P1QTZ8</accession>
<dbReference type="Gramene" id="OIV94553">
    <property type="protein sequence ID" value="OIV94553"/>
    <property type="gene ID" value="TanjilG_25615"/>
</dbReference>
<keyword evidence="5" id="KW-1185">Reference proteome</keyword>
<gene>
    <name evidence="4" type="ORF">TanjilG_25615</name>
</gene>
<evidence type="ECO:0008006" key="6">
    <source>
        <dbReference type="Google" id="ProtNLM"/>
    </source>
</evidence>
<dbReference type="SUPFAM" id="SSF50405">
    <property type="entry name" value="Actin-crosslinking proteins"/>
    <property type="match status" value="2"/>
</dbReference>
<sequence length="520" mass="59258">MEFFTKTKTIKLHSHFGKYLIADNDCETVIQSRNGSTRRAKWTVEPVEDVTNNIHRVRLKSCHGKYLTATATETPFLLGMTGNLVVQTNFDSGSEYKFDWEPVRDGFQVKLRSWCGKYLRANRATPPWRNSVTHDGPLNSATQNWFLWDVQSVELEDENESLFSESVVSPSACSDYLFNLVPVSSMPIIPHHLSRNFKIQCSNKFKTAMDFFHHAKAVRFRSNHHKYLLAEEDEESVSQHRKCSSKNAEWIIEHVPQYDNVIRLKSCYGKYLTASNHPFLFGMAGRKVLQTLPHRLDSSVEWEPVKYGSLVKLRTRYGNFLRANNGLPPWRNSVTHDIPNRSATQDWILWDVDVVETNAHSSVPSLFSYPSLVKEDSSRFDNSVPSSPVVPTKSPSHLSQQSNDSKAGSSHKLEGRTIYYHVAEDNEEESDEDMPENSLIFNGNGVEELTSILEEETGVEGIIVCSRSPLNRKLYPLRLQLPPNNVTMQVVLVHPLSKGEPFPLFGYLSMLTYSASIIFH</sequence>
<dbReference type="Pfam" id="PF04601">
    <property type="entry name" value="DUF569"/>
    <property type="match status" value="2"/>
</dbReference>
<feature type="compositionally biased region" description="Polar residues" evidence="1">
    <location>
        <begin position="397"/>
        <end position="408"/>
    </location>
</feature>
<dbReference type="Pfam" id="PF22932">
    <property type="entry name" value="Ubiq_DUF_assoc"/>
    <property type="match status" value="1"/>
</dbReference>
<evidence type="ECO:0000256" key="1">
    <source>
        <dbReference type="SAM" id="MobiDB-lite"/>
    </source>
</evidence>
<dbReference type="FunFam" id="2.80.10.50:FF:000067">
    <property type="entry name" value="BnaC05g19630D protein"/>
    <property type="match status" value="2"/>
</dbReference>
<evidence type="ECO:0000313" key="4">
    <source>
        <dbReference type="EMBL" id="OIV94553.1"/>
    </source>
</evidence>
<feature type="domain" description="DUF569" evidence="2">
    <location>
        <begin position="209"/>
        <end position="350"/>
    </location>
</feature>
<evidence type="ECO:0000313" key="5">
    <source>
        <dbReference type="Proteomes" id="UP000188354"/>
    </source>
</evidence>
<evidence type="ECO:0000259" key="3">
    <source>
        <dbReference type="Pfam" id="PF22932"/>
    </source>
</evidence>
<dbReference type="Proteomes" id="UP000188354">
    <property type="component" value="Chromosome LG17"/>
</dbReference>
<feature type="domain" description="DUF569" evidence="2">
    <location>
        <begin position="1"/>
        <end position="148"/>
    </location>
</feature>
<protein>
    <recommendedName>
        <fullName evidence="6">DUF569 domain-containing protein</fullName>
    </recommendedName>
</protein>
<dbReference type="InterPro" id="IPR054726">
    <property type="entry name" value="Ubiq_DUF569-assoc"/>
</dbReference>
<proteinExistence type="predicted"/>
<organism evidence="4 5">
    <name type="scientific">Lupinus angustifolius</name>
    <name type="common">Narrow-leaved blue lupine</name>
    <dbReference type="NCBI Taxonomy" id="3871"/>
    <lineage>
        <taxon>Eukaryota</taxon>
        <taxon>Viridiplantae</taxon>
        <taxon>Streptophyta</taxon>
        <taxon>Embryophyta</taxon>
        <taxon>Tracheophyta</taxon>
        <taxon>Spermatophyta</taxon>
        <taxon>Magnoliopsida</taxon>
        <taxon>eudicotyledons</taxon>
        <taxon>Gunneridae</taxon>
        <taxon>Pentapetalae</taxon>
        <taxon>rosids</taxon>
        <taxon>fabids</taxon>
        <taxon>Fabales</taxon>
        <taxon>Fabaceae</taxon>
        <taxon>Papilionoideae</taxon>
        <taxon>50 kb inversion clade</taxon>
        <taxon>genistoids sensu lato</taxon>
        <taxon>core genistoids</taxon>
        <taxon>Genisteae</taxon>
        <taxon>Lupinus</taxon>
    </lineage>
</organism>